<evidence type="ECO:0000256" key="1">
    <source>
        <dbReference type="ARBA" id="ARBA00012551"/>
    </source>
</evidence>
<dbReference type="InterPro" id="IPR041562">
    <property type="entry name" value="MCM_lid"/>
</dbReference>
<gene>
    <name evidence="4" type="ORF">RJ641_001857</name>
</gene>
<dbReference type="GO" id="GO:0017116">
    <property type="term" value="F:single-stranded DNA helicase activity"/>
    <property type="evidence" value="ECO:0007669"/>
    <property type="project" value="TreeGrafter"/>
</dbReference>
<dbReference type="InterPro" id="IPR027417">
    <property type="entry name" value="P-loop_NTPase"/>
</dbReference>
<evidence type="ECO:0000313" key="5">
    <source>
        <dbReference type="Proteomes" id="UP001370490"/>
    </source>
</evidence>
<feature type="region of interest" description="Disordered" evidence="2">
    <location>
        <begin position="171"/>
        <end position="214"/>
    </location>
</feature>
<dbReference type="PANTHER" id="PTHR11630">
    <property type="entry name" value="DNA REPLICATION LICENSING FACTOR MCM FAMILY MEMBER"/>
    <property type="match status" value="1"/>
</dbReference>
<organism evidence="4 5">
    <name type="scientific">Dillenia turbinata</name>
    <dbReference type="NCBI Taxonomy" id="194707"/>
    <lineage>
        <taxon>Eukaryota</taxon>
        <taxon>Viridiplantae</taxon>
        <taxon>Streptophyta</taxon>
        <taxon>Embryophyta</taxon>
        <taxon>Tracheophyta</taxon>
        <taxon>Spermatophyta</taxon>
        <taxon>Magnoliopsida</taxon>
        <taxon>eudicotyledons</taxon>
        <taxon>Gunneridae</taxon>
        <taxon>Pentapetalae</taxon>
        <taxon>Dilleniales</taxon>
        <taxon>Dilleniaceae</taxon>
        <taxon>Dillenia</taxon>
    </lineage>
</organism>
<dbReference type="AlphaFoldDB" id="A0AAN8VQW1"/>
<protein>
    <recommendedName>
        <fullName evidence="1">DNA helicase</fullName>
        <ecNumber evidence="1">3.6.4.12</ecNumber>
    </recommendedName>
</protein>
<dbReference type="PANTHER" id="PTHR11630:SF46">
    <property type="entry name" value="DNA REPLICATION LICENSING FACTOR MCM3-RELATED"/>
    <property type="match status" value="1"/>
</dbReference>
<feature type="compositionally biased region" description="Low complexity" evidence="2">
    <location>
        <begin position="194"/>
        <end position="208"/>
    </location>
</feature>
<dbReference type="EMBL" id="JBAMMX010000010">
    <property type="protein sequence ID" value="KAK6932233.1"/>
    <property type="molecule type" value="Genomic_DNA"/>
</dbReference>
<feature type="compositionally biased region" description="Basic and acidic residues" evidence="2">
    <location>
        <begin position="171"/>
        <end position="189"/>
    </location>
</feature>
<sequence length="214" mass="23670">MSIGKLTDVQTIYFILESGSYYSSLRGERGLDGSSGYGNEDEADTGSSVFVNYNQMLHGKRTGRGRKQETLTIKFLKKYIHYAKHRIQPKLTDEASEQIATAHAELRNASSDVKSGGGALPMTARTLETMIKLFTAHAKLKLNVEVLKSDVEAALNVLNFAMYHKELTEIEEREQERERDVEKKHRADHGGGNNNSAAQQASAAGGSNIDAKYM</sequence>
<comment type="caution">
    <text evidence="4">The sequence shown here is derived from an EMBL/GenBank/DDBJ whole genome shotgun (WGS) entry which is preliminary data.</text>
</comment>
<dbReference type="GO" id="GO:1902975">
    <property type="term" value="P:mitotic DNA replication initiation"/>
    <property type="evidence" value="ECO:0007669"/>
    <property type="project" value="TreeGrafter"/>
</dbReference>
<dbReference type="GO" id="GO:0005634">
    <property type="term" value="C:nucleus"/>
    <property type="evidence" value="ECO:0007669"/>
    <property type="project" value="TreeGrafter"/>
</dbReference>
<evidence type="ECO:0000259" key="3">
    <source>
        <dbReference type="Pfam" id="PF17855"/>
    </source>
</evidence>
<dbReference type="GO" id="GO:0000727">
    <property type="term" value="P:double-strand break repair via break-induced replication"/>
    <property type="evidence" value="ECO:0007669"/>
    <property type="project" value="TreeGrafter"/>
</dbReference>
<proteinExistence type="predicted"/>
<keyword evidence="5" id="KW-1185">Reference proteome</keyword>
<name>A0AAN8VQW1_9MAGN</name>
<feature type="domain" description="MCM AAA-lid" evidence="3">
    <location>
        <begin position="75"/>
        <end position="159"/>
    </location>
</feature>
<dbReference type="InterPro" id="IPR031327">
    <property type="entry name" value="MCM"/>
</dbReference>
<dbReference type="GO" id="GO:0005524">
    <property type="term" value="F:ATP binding"/>
    <property type="evidence" value="ECO:0007669"/>
    <property type="project" value="InterPro"/>
</dbReference>
<dbReference type="GO" id="GO:0003697">
    <property type="term" value="F:single-stranded DNA binding"/>
    <property type="evidence" value="ECO:0007669"/>
    <property type="project" value="TreeGrafter"/>
</dbReference>
<dbReference type="GO" id="GO:0042555">
    <property type="term" value="C:MCM complex"/>
    <property type="evidence" value="ECO:0007669"/>
    <property type="project" value="TreeGrafter"/>
</dbReference>
<evidence type="ECO:0000313" key="4">
    <source>
        <dbReference type="EMBL" id="KAK6932233.1"/>
    </source>
</evidence>
<accession>A0AAN8VQW1</accession>
<dbReference type="Pfam" id="PF17855">
    <property type="entry name" value="MCM_lid"/>
    <property type="match status" value="1"/>
</dbReference>
<dbReference type="Gene3D" id="3.40.50.300">
    <property type="entry name" value="P-loop containing nucleotide triphosphate hydrolases"/>
    <property type="match status" value="1"/>
</dbReference>
<dbReference type="Proteomes" id="UP001370490">
    <property type="component" value="Unassembled WGS sequence"/>
</dbReference>
<evidence type="ECO:0000256" key="2">
    <source>
        <dbReference type="SAM" id="MobiDB-lite"/>
    </source>
</evidence>
<dbReference type="EC" id="3.6.4.12" evidence="1"/>
<dbReference type="GO" id="GO:0006271">
    <property type="term" value="P:DNA strand elongation involved in DNA replication"/>
    <property type="evidence" value="ECO:0007669"/>
    <property type="project" value="TreeGrafter"/>
</dbReference>
<reference evidence="4 5" key="1">
    <citation type="submission" date="2023-12" db="EMBL/GenBank/DDBJ databases">
        <title>A high-quality genome assembly for Dillenia turbinata (Dilleniales).</title>
        <authorList>
            <person name="Chanderbali A."/>
        </authorList>
    </citation>
    <scope>NUCLEOTIDE SEQUENCE [LARGE SCALE GENOMIC DNA]</scope>
    <source>
        <strain evidence="4">LSX21</strain>
        <tissue evidence="4">Leaf</tissue>
    </source>
</reference>